<dbReference type="EMBL" id="DVNF01000165">
    <property type="protein sequence ID" value="HIU60868.1"/>
    <property type="molecule type" value="Genomic_DNA"/>
</dbReference>
<dbReference type="AlphaFoldDB" id="A0A9D1MHZ9"/>
<keyword evidence="2" id="KW-0472">Membrane</keyword>
<name>A0A9D1MHZ9_9FIRM</name>
<accession>A0A9D1MHZ9</accession>
<feature type="transmembrane region" description="Helical" evidence="2">
    <location>
        <begin position="128"/>
        <end position="150"/>
    </location>
</feature>
<reference evidence="3" key="1">
    <citation type="submission" date="2020-10" db="EMBL/GenBank/DDBJ databases">
        <authorList>
            <person name="Gilroy R."/>
        </authorList>
    </citation>
    <scope>NUCLEOTIDE SEQUENCE</scope>
    <source>
        <strain evidence="3">18911</strain>
    </source>
</reference>
<feature type="transmembrane region" description="Helical" evidence="2">
    <location>
        <begin position="191"/>
        <end position="213"/>
    </location>
</feature>
<evidence type="ECO:0000256" key="2">
    <source>
        <dbReference type="SAM" id="Phobius"/>
    </source>
</evidence>
<organism evidence="3 4">
    <name type="scientific">Candidatus Stercoripulliclostridium merdigallinarum</name>
    <dbReference type="NCBI Taxonomy" id="2840951"/>
    <lineage>
        <taxon>Bacteria</taxon>
        <taxon>Bacillati</taxon>
        <taxon>Bacillota</taxon>
        <taxon>Clostridia</taxon>
        <taxon>Eubacteriales</taxon>
        <taxon>Candidatus Stercoripulliclostridium</taxon>
    </lineage>
</organism>
<feature type="transmembrane region" description="Helical" evidence="2">
    <location>
        <begin position="266"/>
        <end position="290"/>
    </location>
</feature>
<feature type="transmembrane region" description="Helical" evidence="2">
    <location>
        <begin position="296"/>
        <end position="317"/>
    </location>
</feature>
<comment type="caution">
    <text evidence="3">The sequence shown here is derived from an EMBL/GenBank/DDBJ whole genome shotgun (WGS) entry which is preliminary data.</text>
</comment>
<feature type="transmembrane region" description="Helical" evidence="2">
    <location>
        <begin position="61"/>
        <end position="84"/>
    </location>
</feature>
<feature type="transmembrane region" description="Helical" evidence="2">
    <location>
        <begin position="225"/>
        <end position="246"/>
    </location>
</feature>
<reference evidence="3" key="2">
    <citation type="journal article" date="2021" name="PeerJ">
        <title>Extensive microbial diversity within the chicken gut microbiome revealed by metagenomics and culture.</title>
        <authorList>
            <person name="Gilroy R."/>
            <person name="Ravi A."/>
            <person name="Getino M."/>
            <person name="Pursley I."/>
            <person name="Horton D.L."/>
            <person name="Alikhan N.F."/>
            <person name="Baker D."/>
            <person name="Gharbi K."/>
            <person name="Hall N."/>
            <person name="Watson M."/>
            <person name="Adriaenssens E.M."/>
            <person name="Foster-Nyarko E."/>
            <person name="Jarju S."/>
            <person name="Secka A."/>
            <person name="Antonio M."/>
            <person name="Oren A."/>
            <person name="Chaudhuri R.R."/>
            <person name="La Ragione R."/>
            <person name="Hildebrand F."/>
            <person name="Pallen M.J."/>
        </authorList>
    </citation>
    <scope>NUCLEOTIDE SEQUENCE</scope>
    <source>
        <strain evidence="3">18911</strain>
    </source>
</reference>
<proteinExistence type="predicted"/>
<evidence type="ECO:0000313" key="4">
    <source>
        <dbReference type="Proteomes" id="UP000824094"/>
    </source>
</evidence>
<dbReference type="Proteomes" id="UP000824094">
    <property type="component" value="Unassembled WGS sequence"/>
</dbReference>
<gene>
    <name evidence="3" type="ORF">IAB05_05700</name>
</gene>
<sequence>MASQQNNTKERKTSKFKLKLLAAMCLQPEARNEEKKGGYPGGRFKRFFDTYKANSANLMTANALTLIFALPILAIIIVVSVFGVERLGYMLAGLGNDIPYLMSDVGIGLSGGMSINEAKLYMLDVYRLIFLAVGVGIAILGFGAAGHIYIDTKLIWGESFITKKDKKTGADVPRIVTEFFRGVKNYWKEMVIVFAGYGIFFAGGVNLILEFVSGVWSGGANVGQWFALFIGCIILLAATPVFFNLVPQVVSYHKTLNLAQKLKNAVIYTLAFPIPTYIMIIFAFGPYALMAINSPIITILIGMLLIALGMTFTFLIMTNYADHNSENVCQMLYENMRTELSRKERKEKKKKDVKPVQQVKYKKKK</sequence>
<keyword evidence="2" id="KW-0812">Transmembrane</keyword>
<evidence type="ECO:0008006" key="5">
    <source>
        <dbReference type="Google" id="ProtNLM"/>
    </source>
</evidence>
<evidence type="ECO:0000313" key="3">
    <source>
        <dbReference type="EMBL" id="HIU60868.1"/>
    </source>
</evidence>
<feature type="region of interest" description="Disordered" evidence="1">
    <location>
        <begin position="342"/>
        <end position="365"/>
    </location>
</feature>
<keyword evidence="2" id="KW-1133">Transmembrane helix</keyword>
<evidence type="ECO:0000256" key="1">
    <source>
        <dbReference type="SAM" id="MobiDB-lite"/>
    </source>
</evidence>
<protein>
    <recommendedName>
        <fullName evidence="5">DUF4013 domain-containing protein</fullName>
    </recommendedName>
</protein>